<accession>A0A9X0D5E2</accession>
<evidence type="ECO:0000313" key="2">
    <source>
        <dbReference type="EMBL" id="KAJ7386338.1"/>
    </source>
</evidence>
<dbReference type="EMBL" id="MU825876">
    <property type="protein sequence ID" value="KAJ7386338.1"/>
    <property type="molecule type" value="Genomic_DNA"/>
</dbReference>
<name>A0A9X0D5E2_9CNID</name>
<feature type="region of interest" description="Disordered" evidence="1">
    <location>
        <begin position="33"/>
        <end position="93"/>
    </location>
</feature>
<dbReference type="Proteomes" id="UP001163046">
    <property type="component" value="Unassembled WGS sequence"/>
</dbReference>
<comment type="caution">
    <text evidence="2">The sequence shown here is derived from an EMBL/GenBank/DDBJ whole genome shotgun (WGS) entry which is preliminary data.</text>
</comment>
<protein>
    <submittedName>
        <fullName evidence="2">Uncharacterized protein</fullName>
    </submittedName>
</protein>
<dbReference type="AlphaFoldDB" id="A0A9X0D5E2"/>
<proteinExistence type="predicted"/>
<feature type="compositionally biased region" description="Polar residues" evidence="1">
    <location>
        <begin position="81"/>
        <end position="93"/>
    </location>
</feature>
<keyword evidence="3" id="KW-1185">Reference proteome</keyword>
<sequence length="93" mass="10235">MKNLCEKGTYVAVSCDVGTLTVESIEYMCNRGNEKSEGECQEPTTNRQPTKLKVVAGEGKNRQQTKMRGVRAGAGKKSPTHQDGTSRGWSRKE</sequence>
<organism evidence="2 3">
    <name type="scientific">Desmophyllum pertusum</name>
    <dbReference type="NCBI Taxonomy" id="174260"/>
    <lineage>
        <taxon>Eukaryota</taxon>
        <taxon>Metazoa</taxon>
        <taxon>Cnidaria</taxon>
        <taxon>Anthozoa</taxon>
        <taxon>Hexacorallia</taxon>
        <taxon>Scleractinia</taxon>
        <taxon>Caryophylliina</taxon>
        <taxon>Caryophylliidae</taxon>
        <taxon>Desmophyllum</taxon>
    </lineage>
</organism>
<reference evidence="2" key="1">
    <citation type="submission" date="2023-01" db="EMBL/GenBank/DDBJ databases">
        <title>Genome assembly of the deep-sea coral Lophelia pertusa.</title>
        <authorList>
            <person name="Herrera S."/>
            <person name="Cordes E."/>
        </authorList>
    </citation>
    <scope>NUCLEOTIDE SEQUENCE</scope>
    <source>
        <strain evidence="2">USNM1676648</strain>
        <tissue evidence="2">Polyp</tissue>
    </source>
</reference>
<evidence type="ECO:0000313" key="3">
    <source>
        <dbReference type="Proteomes" id="UP001163046"/>
    </source>
</evidence>
<gene>
    <name evidence="2" type="ORF">OS493_008457</name>
</gene>
<evidence type="ECO:0000256" key="1">
    <source>
        <dbReference type="SAM" id="MobiDB-lite"/>
    </source>
</evidence>